<feature type="transmembrane region" description="Helical" evidence="1">
    <location>
        <begin position="343"/>
        <end position="367"/>
    </location>
</feature>
<dbReference type="Proteomes" id="UP000198417">
    <property type="component" value="Unassembled WGS sequence"/>
</dbReference>
<accession>A0A238Z032</accession>
<evidence type="ECO:0000313" key="3">
    <source>
        <dbReference type="EMBL" id="SNR76311.1"/>
    </source>
</evidence>
<keyword evidence="1" id="KW-1133">Transmembrane helix</keyword>
<dbReference type="InterPro" id="IPR021752">
    <property type="entry name" value="TF_Rrn7_Zf"/>
</dbReference>
<evidence type="ECO:0000256" key="1">
    <source>
        <dbReference type="SAM" id="Phobius"/>
    </source>
</evidence>
<protein>
    <submittedName>
        <fullName evidence="3">RNA polymerase I-specific transcription initiation factor Rrn7</fullName>
    </submittedName>
</protein>
<dbReference type="Pfam" id="PF11781">
    <property type="entry name" value="Zn_ribbon_RRN7"/>
    <property type="match status" value="1"/>
</dbReference>
<organism evidence="3 4">
    <name type="scientific">Puniceibacterium sediminis</name>
    <dbReference type="NCBI Taxonomy" id="1608407"/>
    <lineage>
        <taxon>Bacteria</taxon>
        <taxon>Pseudomonadati</taxon>
        <taxon>Pseudomonadota</taxon>
        <taxon>Alphaproteobacteria</taxon>
        <taxon>Rhodobacterales</taxon>
        <taxon>Paracoccaceae</taxon>
        <taxon>Puniceibacterium</taxon>
    </lineage>
</organism>
<keyword evidence="1" id="KW-0472">Membrane</keyword>
<dbReference type="PANTHER" id="PTHR37826:SF3">
    <property type="entry name" value="J DOMAIN-CONTAINING PROTEIN"/>
    <property type="match status" value="1"/>
</dbReference>
<reference evidence="3 4" key="1">
    <citation type="submission" date="2017-06" db="EMBL/GenBank/DDBJ databases">
        <authorList>
            <person name="Kim H.J."/>
            <person name="Triplett B.A."/>
        </authorList>
    </citation>
    <scope>NUCLEOTIDE SEQUENCE [LARGE SCALE GENOMIC DNA]</scope>
    <source>
        <strain evidence="3 4">DSM 29052</strain>
    </source>
</reference>
<keyword evidence="4" id="KW-1185">Reference proteome</keyword>
<dbReference type="OrthoDB" id="3182597at2"/>
<dbReference type="AlphaFoldDB" id="A0A238Z032"/>
<proteinExistence type="predicted"/>
<dbReference type="GO" id="GO:0003743">
    <property type="term" value="F:translation initiation factor activity"/>
    <property type="evidence" value="ECO:0007669"/>
    <property type="project" value="UniProtKB-KW"/>
</dbReference>
<name>A0A238Z032_9RHOB</name>
<dbReference type="Gene3D" id="2.20.28.30">
    <property type="entry name" value="RNA polymerase ii, chain L"/>
    <property type="match status" value="1"/>
</dbReference>
<keyword evidence="3" id="KW-0396">Initiation factor</keyword>
<evidence type="ECO:0000313" key="4">
    <source>
        <dbReference type="Proteomes" id="UP000198417"/>
    </source>
</evidence>
<keyword evidence="1" id="KW-0812">Transmembrane</keyword>
<evidence type="ECO:0000259" key="2">
    <source>
        <dbReference type="Pfam" id="PF11781"/>
    </source>
</evidence>
<feature type="domain" description="RRN7-type" evidence="2">
    <location>
        <begin position="12"/>
        <end position="40"/>
    </location>
</feature>
<gene>
    <name evidence="3" type="ORF">SAMN06265370_12158</name>
</gene>
<sequence length="370" mass="41574">MSDTPPTAPIHEHRFPCDACGSDMRFAPAQGLLVCDHCGNTQKVEGTSGPWGAGIKELDFRRALDNLLPLQEIEETRVTTCPNCAAQVEFDPDVHATECPFCATPVVADTGIHRHIKPRGVLPFELDEPKAKTAMTDWLGGLWFAPNGLTDYARKGRRMQGIYVPYWTYDADTKSSYRGERGTIYYETRTVMRDGKPQMQRVQKIRWHPVSGRVARFFDDVLVLASTSLPKRFTDALQPWDLTRLEPYRPEFLAGFRAEGYTVDLDTGFTEARTLMDQQIARDVKFDIGGDQQRIHSLDTDVSAVTFKHVLLPVWLAAYKYRGQTYRFVVNGQTGRVQGERPWSAWKIALAVILGAIVAAGVGYVIAMNQ</sequence>
<dbReference type="EMBL" id="FZNN01000021">
    <property type="protein sequence ID" value="SNR76311.1"/>
    <property type="molecule type" value="Genomic_DNA"/>
</dbReference>
<keyword evidence="3" id="KW-0648">Protein biosynthesis</keyword>
<dbReference type="PANTHER" id="PTHR37826">
    <property type="entry name" value="FLOTILLIN BAND_7_5 DOMAIN PROTEIN"/>
    <property type="match status" value="1"/>
</dbReference>
<dbReference type="RefSeq" id="WP_089273103.1">
    <property type="nucleotide sequence ID" value="NZ_FZNN01000021.1"/>
</dbReference>